<dbReference type="Pfam" id="PF04397">
    <property type="entry name" value="LytTR"/>
    <property type="match status" value="1"/>
</dbReference>
<dbReference type="Gene3D" id="2.40.50.1020">
    <property type="entry name" value="LytTr DNA-binding domain"/>
    <property type="match status" value="1"/>
</dbReference>
<proteinExistence type="predicted"/>
<dbReference type="InterPro" id="IPR007492">
    <property type="entry name" value="LytTR_DNA-bd_dom"/>
</dbReference>
<accession>A0A415EQG2</accession>
<evidence type="ECO:0000313" key="2">
    <source>
        <dbReference type="EMBL" id="RHK05552.1"/>
    </source>
</evidence>
<evidence type="ECO:0000259" key="1">
    <source>
        <dbReference type="Pfam" id="PF04397"/>
    </source>
</evidence>
<evidence type="ECO:0000313" key="3">
    <source>
        <dbReference type="Proteomes" id="UP000286288"/>
    </source>
</evidence>
<dbReference type="Proteomes" id="UP000286288">
    <property type="component" value="Unassembled WGS sequence"/>
</dbReference>
<dbReference type="AlphaFoldDB" id="A0A415EQG2"/>
<organism evidence="2 3">
    <name type="scientific">Enterococcus casseliflavus</name>
    <name type="common">Enterococcus flavescens</name>
    <dbReference type="NCBI Taxonomy" id="37734"/>
    <lineage>
        <taxon>Bacteria</taxon>
        <taxon>Bacillati</taxon>
        <taxon>Bacillota</taxon>
        <taxon>Bacilli</taxon>
        <taxon>Lactobacillales</taxon>
        <taxon>Enterococcaceae</taxon>
        <taxon>Enterococcus</taxon>
    </lineage>
</organism>
<sequence>MSANLSNFAVYIVDDNFFNGNLMKKMITESRVPHSLVQILSPEELAPFLDGYLTDVNDLFLFSIEMKGFDRSFHLAGSLREQCKKCQIAFYGAYASKIEIKKLNLICPLGIIDTKEKEVAMQLKNLLTEAIEVKRSLLGKKHLLKIVSKRELMVVDAEAINYITTIKGERNRIAFHQKKSIEFLETSLKVIKQLELPEYYNVFKSYIINARQIKMIDRTNNVLCFFNGEELEVGKKIRKAIS</sequence>
<gene>
    <name evidence="2" type="ORF">DW084_13310</name>
</gene>
<reference evidence="2 3" key="1">
    <citation type="submission" date="2018-08" db="EMBL/GenBank/DDBJ databases">
        <title>A genome reference for cultivated species of the human gut microbiota.</title>
        <authorList>
            <person name="Zou Y."/>
            <person name="Xue W."/>
            <person name="Luo G."/>
        </authorList>
    </citation>
    <scope>NUCLEOTIDE SEQUENCE [LARGE SCALE GENOMIC DNA]</scope>
    <source>
        <strain evidence="2 3">AF48-16</strain>
    </source>
</reference>
<dbReference type="EMBL" id="QRMZ01000018">
    <property type="protein sequence ID" value="RHK05552.1"/>
    <property type="molecule type" value="Genomic_DNA"/>
</dbReference>
<dbReference type="GO" id="GO:0003677">
    <property type="term" value="F:DNA binding"/>
    <property type="evidence" value="ECO:0007669"/>
    <property type="project" value="InterPro"/>
</dbReference>
<comment type="caution">
    <text evidence="2">The sequence shown here is derived from an EMBL/GenBank/DDBJ whole genome shotgun (WGS) entry which is preliminary data.</text>
</comment>
<dbReference type="RefSeq" id="WP_151196018.1">
    <property type="nucleotide sequence ID" value="NZ_CP119393.1"/>
</dbReference>
<name>A0A415EQG2_ENTCA</name>
<protein>
    <submittedName>
        <fullName evidence="2">LytTR family transcriptional regulator</fullName>
    </submittedName>
</protein>
<feature type="domain" description="HTH LytTR-type" evidence="1">
    <location>
        <begin position="152"/>
        <end position="240"/>
    </location>
</feature>